<reference evidence="2" key="1">
    <citation type="submission" date="2016-01" db="EMBL/GenBank/DDBJ databases">
        <authorList>
            <person name="Peeters C."/>
        </authorList>
    </citation>
    <scope>NUCLEOTIDE SEQUENCE [LARGE SCALE GENOMIC DNA]</scope>
    <source>
        <strain evidence="2">LMG 29318</strain>
    </source>
</reference>
<dbReference type="Gene3D" id="3.40.190.150">
    <property type="entry name" value="Bordetella uptake gene, domain 1"/>
    <property type="match status" value="1"/>
</dbReference>
<dbReference type="PANTHER" id="PTHR42928">
    <property type="entry name" value="TRICARBOXYLATE-BINDING PROTEIN"/>
    <property type="match status" value="1"/>
</dbReference>
<dbReference type="EMBL" id="FCOF02000019">
    <property type="protein sequence ID" value="SAK74616.1"/>
    <property type="molecule type" value="Genomic_DNA"/>
</dbReference>
<dbReference type="PIRSF" id="PIRSF017082">
    <property type="entry name" value="YflP"/>
    <property type="match status" value="1"/>
</dbReference>
<protein>
    <submittedName>
        <fullName evidence="2">Tripartite tricarboxylate transporter family receptor</fullName>
    </submittedName>
</protein>
<keyword evidence="2" id="KW-0675">Receptor</keyword>
<evidence type="ECO:0000313" key="2">
    <source>
        <dbReference type="EMBL" id="SAK74616.1"/>
    </source>
</evidence>
<dbReference type="PANTHER" id="PTHR42928:SF5">
    <property type="entry name" value="BLR1237 PROTEIN"/>
    <property type="match status" value="1"/>
</dbReference>
<dbReference type="Proteomes" id="UP000054870">
    <property type="component" value="Unassembled WGS sequence"/>
</dbReference>
<organism evidence="2 3">
    <name type="scientific">Caballeronia catudaia</name>
    <dbReference type="NCBI Taxonomy" id="1777136"/>
    <lineage>
        <taxon>Bacteria</taxon>
        <taxon>Pseudomonadati</taxon>
        <taxon>Pseudomonadota</taxon>
        <taxon>Betaproteobacteria</taxon>
        <taxon>Burkholderiales</taxon>
        <taxon>Burkholderiaceae</taxon>
        <taxon>Caballeronia</taxon>
    </lineage>
</organism>
<dbReference type="InterPro" id="IPR042100">
    <property type="entry name" value="Bug_dom1"/>
</dbReference>
<dbReference type="OrthoDB" id="8678477at2"/>
<dbReference type="Gene3D" id="3.40.190.10">
    <property type="entry name" value="Periplasmic binding protein-like II"/>
    <property type="match status" value="1"/>
</dbReference>
<name>A0A158BY89_9BURK</name>
<dbReference type="RefSeq" id="WP_061125970.1">
    <property type="nucleotide sequence ID" value="NZ_FCOF02000019.1"/>
</dbReference>
<comment type="similarity">
    <text evidence="1">Belongs to the UPF0065 (bug) family.</text>
</comment>
<evidence type="ECO:0000313" key="3">
    <source>
        <dbReference type="Proteomes" id="UP000054870"/>
    </source>
</evidence>
<dbReference type="InterPro" id="IPR005064">
    <property type="entry name" value="BUG"/>
</dbReference>
<comment type="caution">
    <text evidence="2">The sequence shown here is derived from an EMBL/GenBank/DDBJ whole genome shotgun (WGS) entry which is preliminary data.</text>
</comment>
<sequence length="330" mass="34979">MLGRKIVQIIVLLSLSLAGLNSVRAKDFPAQTIRLLVGFAAGGGTDTIARLYARGLQEELHTTVIVENRPGASSLVAIRMLMASPPDGYTLMLASGSALAQGPGVRKDLPYDPLKDFSLISMVATAPGVFVVSPKTDIHSIDDLIGYAKAHPGQLNFGSAGVGAASHLQVEYLKSVAGISMTHIPYRSDQELTQEIGMGDIQVGLSVPQFVIPLLKAGKLRAIAVTGNHRLSALPEVPSLAESHNASLHGIENYTFYGVIGPKGVPSSVIERISAAVNKVSSSPEVASRMRNSLYCEPVSGETAYFSDYMSKEVPKWRRLGRSVTVGDGG</sequence>
<dbReference type="AlphaFoldDB" id="A0A158BY89"/>
<keyword evidence="3" id="KW-1185">Reference proteome</keyword>
<accession>A0A158BY89</accession>
<dbReference type="SUPFAM" id="SSF53850">
    <property type="entry name" value="Periplasmic binding protein-like II"/>
    <property type="match status" value="1"/>
</dbReference>
<gene>
    <name evidence="2" type="ORF">AWB75_04167</name>
</gene>
<evidence type="ECO:0000256" key="1">
    <source>
        <dbReference type="ARBA" id="ARBA00006987"/>
    </source>
</evidence>
<dbReference type="Pfam" id="PF03401">
    <property type="entry name" value="TctC"/>
    <property type="match status" value="1"/>
</dbReference>
<proteinExistence type="inferred from homology"/>